<proteinExistence type="predicted"/>
<dbReference type="Proteomes" id="UP000612282">
    <property type="component" value="Unassembled WGS sequence"/>
</dbReference>
<name>A0ABQ3X916_9ACTN</name>
<protein>
    <submittedName>
        <fullName evidence="2">Uncharacterized protein</fullName>
    </submittedName>
</protein>
<dbReference type="EMBL" id="BOMG01000044">
    <property type="protein sequence ID" value="GID55000.1"/>
    <property type="molecule type" value="Genomic_DNA"/>
</dbReference>
<dbReference type="RefSeq" id="WP_203796317.1">
    <property type="nucleotide sequence ID" value="NZ_BAAAQE010000029.1"/>
</dbReference>
<comment type="caution">
    <text evidence="2">The sequence shown here is derived from an EMBL/GenBank/DDBJ whole genome shotgun (WGS) entry which is preliminary data.</text>
</comment>
<keyword evidence="1" id="KW-1133">Transmembrane helix</keyword>
<reference evidence="2 3" key="1">
    <citation type="submission" date="2021-01" db="EMBL/GenBank/DDBJ databases">
        <title>Whole genome shotgun sequence of Actinoplanes couchii NBRC 106145.</title>
        <authorList>
            <person name="Komaki H."/>
            <person name="Tamura T."/>
        </authorList>
    </citation>
    <scope>NUCLEOTIDE SEQUENCE [LARGE SCALE GENOMIC DNA]</scope>
    <source>
        <strain evidence="2 3">NBRC 106145</strain>
    </source>
</reference>
<sequence>MDTIPQDVTEAVRAAAGAAPGYRADLTDVRRRVRRRRKRQAVLSAVGAVVLVVATGFGVIVRREESRLNDLPAADDAPPEPGLQRLLLNGALGRYQPAAEGGRAVELGASTRMGVLEPSGRIDTLDVVGAGRWDRAVALPDGAVVAVNESEFRLVVTRPDGTVRLQRNLSHDEEWMSLLTATADTAYLWRQTDLVAHDIASGTETPVVNMYQLGLINMQGAFTAADVNDGVLVLAPKETTGCSVELLRRPLAANREPVRSEWLDIGVGNCEQVTGIRLSPDGAMVAVSYQTANHDFEVVVFRIADQRIVARGGGGTGDLVVDGVRPYPLVAIAWQTPFELRGAWYLTNGDEPFRLHTFFINW</sequence>
<keyword evidence="1" id="KW-0472">Membrane</keyword>
<feature type="transmembrane region" description="Helical" evidence="1">
    <location>
        <begin position="41"/>
        <end position="61"/>
    </location>
</feature>
<keyword evidence="3" id="KW-1185">Reference proteome</keyword>
<evidence type="ECO:0000256" key="1">
    <source>
        <dbReference type="SAM" id="Phobius"/>
    </source>
</evidence>
<organism evidence="2 3">
    <name type="scientific">Actinoplanes couchii</name>
    <dbReference type="NCBI Taxonomy" id="403638"/>
    <lineage>
        <taxon>Bacteria</taxon>
        <taxon>Bacillati</taxon>
        <taxon>Actinomycetota</taxon>
        <taxon>Actinomycetes</taxon>
        <taxon>Micromonosporales</taxon>
        <taxon>Micromonosporaceae</taxon>
        <taxon>Actinoplanes</taxon>
    </lineage>
</organism>
<evidence type="ECO:0000313" key="2">
    <source>
        <dbReference type="EMBL" id="GID55000.1"/>
    </source>
</evidence>
<accession>A0ABQ3X916</accession>
<evidence type="ECO:0000313" key="3">
    <source>
        <dbReference type="Proteomes" id="UP000612282"/>
    </source>
</evidence>
<gene>
    <name evidence="2" type="ORF">Aco03nite_034040</name>
</gene>
<keyword evidence="1" id="KW-0812">Transmembrane</keyword>